<evidence type="ECO:0000313" key="2">
    <source>
        <dbReference type="EMBL" id="KAJ5512799.1"/>
    </source>
</evidence>
<name>A0A9W9XYY1_9EURO</name>
<reference evidence="2" key="2">
    <citation type="journal article" date="2023" name="IMA Fungus">
        <title>Comparative genomic study of the Penicillium genus elucidates a diverse pangenome and 15 lateral gene transfer events.</title>
        <authorList>
            <person name="Petersen C."/>
            <person name="Sorensen T."/>
            <person name="Nielsen M.R."/>
            <person name="Sondergaard T.E."/>
            <person name="Sorensen J.L."/>
            <person name="Fitzpatrick D.A."/>
            <person name="Frisvad J.C."/>
            <person name="Nielsen K.L."/>
        </authorList>
    </citation>
    <scope>NUCLEOTIDE SEQUENCE</scope>
    <source>
        <strain evidence="2">IBT 29495</strain>
    </source>
</reference>
<sequence>MTSNCVVRTSCEANVELRSYLALDRALHEARGIYESFASNIENSGSLPANFSESLFYFEVQERVSMFFSTPLPCRVEAKHFSDTPLMWTDVLRESLTPGSFYRAPNDLYLCCVQGEWIQVTENDRSENLCGVLDGILDSLRHMPESRQRLMFENHFDKTFAFVKQLSADMEKTKQKIQTVERTQTGDVVNHGCHDLLSSNPLSLIDKLGRTPPMHLRPDIACCSNPPQTPTINNEVGCRASGTANRETGHQSASTINKHTVGQPVNKPTTHPSAINKDVGQFANNAAQTNSVINKNAVSQLVNNPVGQTYSVVSKAVGQIPSTGNTNVVGQIPIAVSKGTAYQIPGVINKVVIGQPVNNPVSQTLSAASRVTVSQAPSVVNKDAVGHTFKKTVERPSAIDKVAVSQPVHNADSQIPSATGQIGVGVGHAPSFVNKGTVNHTVSKAVKPLGAINKEAVGQTPSTMDKAAVSQPGKNVVSQTSSTVRKGTADKDVVDQPIKGTLFQTPHVALQGAVSRTTNNTDTDYKTPRTGATFQTTGAADKVNSSQQTPGSVPKDAVGQATTNLHKEVVSQVTTPAMEQTGRVRH</sequence>
<gene>
    <name evidence="2" type="ORF">N7463_002351</name>
</gene>
<dbReference type="EMBL" id="JAPWDS010000002">
    <property type="protein sequence ID" value="KAJ5512799.1"/>
    <property type="molecule type" value="Genomic_DNA"/>
</dbReference>
<protein>
    <submittedName>
        <fullName evidence="2">Uncharacterized protein</fullName>
    </submittedName>
</protein>
<evidence type="ECO:0000313" key="3">
    <source>
        <dbReference type="Proteomes" id="UP001149954"/>
    </source>
</evidence>
<dbReference type="AlphaFoldDB" id="A0A9W9XYY1"/>
<organism evidence="2 3">
    <name type="scientific">Penicillium fimorum</name>
    <dbReference type="NCBI Taxonomy" id="1882269"/>
    <lineage>
        <taxon>Eukaryota</taxon>
        <taxon>Fungi</taxon>
        <taxon>Dikarya</taxon>
        <taxon>Ascomycota</taxon>
        <taxon>Pezizomycotina</taxon>
        <taxon>Eurotiomycetes</taxon>
        <taxon>Eurotiomycetidae</taxon>
        <taxon>Eurotiales</taxon>
        <taxon>Aspergillaceae</taxon>
        <taxon>Penicillium</taxon>
    </lineage>
</organism>
<evidence type="ECO:0000256" key="1">
    <source>
        <dbReference type="SAM" id="MobiDB-lite"/>
    </source>
</evidence>
<reference evidence="2" key="1">
    <citation type="submission" date="2022-12" db="EMBL/GenBank/DDBJ databases">
        <authorList>
            <person name="Petersen C."/>
        </authorList>
    </citation>
    <scope>NUCLEOTIDE SEQUENCE</scope>
    <source>
        <strain evidence="2">IBT 29495</strain>
    </source>
</reference>
<accession>A0A9W9XYY1</accession>
<comment type="caution">
    <text evidence="2">The sequence shown here is derived from an EMBL/GenBank/DDBJ whole genome shotgun (WGS) entry which is preliminary data.</text>
</comment>
<feature type="region of interest" description="Disordered" evidence="1">
    <location>
        <begin position="460"/>
        <end position="489"/>
    </location>
</feature>
<feature type="compositionally biased region" description="Polar residues" evidence="1">
    <location>
        <begin position="472"/>
        <end position="485"/>
    </location>
</feature>
<dbReference type="OrthoDB" id="4324085at2759"/>
<proteinExistence type="predicted"/>
<keyword evidence="3" id="KW-1185">Reference proteome</keyword>
<dbReference type="Proteomes" id="UP001149954">
    <property type="component" value="Unassembled WGS sequence"/>
</dbReference>